<protein>
    <recommendedName>
        <fullName evidence="4 13">Nucleoside diphosphate kinase</fullName>
        <shortName evidence="13">NDK</shortName>
        <shortName evidence="13">NDP kinase</shortName>
        <ecNumber evidence="3 13">2.7.4.6</ecNumber>
    </recommendedName>
    <alternativeName>
        <fullName evidence="13">Nucleoside-2-P kinase</fullName>
    </alternativeName>
</protein>
<dbReference type="HAMAP" id="MF_00451">
    <property type="entry name" value="NDP_kinase"/>
    <property type="match status" value="1"/>
</dbReference>
<feature type="binding site" evidence="13 14">
    <location>
        <position position="114"/>
    </location>
    <ligand>
        <name>ATP</name>
        <dbReference type="ChEBI" id="CHEBI:30616"/>
    </ligand>
</feature>
<dbReference type="PRINTS" id="PR01243">
    <property type="entry name" value="NUCDPKINASE"/>
</dbReference>
<dbReference type="GO" id="GO:0004550">
    <property type="term" value="F:nucleoside diphosphate kinase activity"/>
    <property type="evidence" value="ECO:0007669"/>
    <property type="project" value="UniProtKB-UniRule"/>
</dbReference>
<evidence type="ECO:0000256" key="11">
    <source>
        <dbReference type="ARBA" id="ARBA00022842"/>
    </source>
</evidence>
<keyword evidence="8 13" id="KW-0547">Nucleotide-binding</keyword>
<feature type="binding site" evidence="13 14">
    <location>
        <position position="87"/>
    </location>
    <ligand>
        <name>ATP</name>
        <dbReference type="ChEBI" id="CHEBI:30616"/>
    </ligand>
</feature>
<evidence type="ECO:0000256" key="14">
    <source>
        <dbReference type="PROSITE-ProRule" id="PRU00706"/>
    </source>
</evidence>
<evidence type="ECO:0000256" key="2">
    <source>
        <dbReference type="ARBA" id="ARBA00008142"/>
    </source>
</evidence>
<comment type="cofactor">
    <cofactor evidence="1 13">
        <name>Mg(2+)</name>
        <dbReference type="ChEBI" id="CHEBI:18420"/>
    </cofactor>
</comment>
<keyword evidence="9 13" id="KW-0418">Kinase</keyword>
<evidence type="ECO:0000256" key="3">
    <source>
        <dbReference type="ARBA" id="ARBA00012966"/>
    </source>
</evidence>
<dbReference type="CDD" id="cd04413">
    <property type="entry name" value="NDPk_I"/>
    <property type="match status" value="1"/>
</dbReference>
<comment type="caution">
    <text evidence="18">The sequence shown here is derived from an EMBL/GenBank/DDBJ whole genome shotgun (WGS) entry which is preliminary data.</text>
</comment>
<evidence type="ECO:0000256" key="9">
    <source>
        <dbReference type="ARBA" id="ARBA00022777"/>
    </source>
</evidence>
<dbReference type="EMBL" id="DTBP01000015">
    <property type="protein sequence ID" value="HGQ73892.1"/>
    <property type="molecule type" value="Genomic_DNA"/>
</dbReference>
<dbReference type="GO" id="GO:0006183">
    <property type="term" value="P:GTP biosynthetic process"/>
    <property type="evidence" value="ECO:0007669"/>
    <property type="project" value="UniProtKB-UniRule"/>
</dbReference>
<dbReference type="GO" id="GO:0006228">
    <property type="term" value="P:UTP biosynthetic process"/>
    <property type="evidence" value="ECO:0007669"/>
    <property type="project" value="UniProtKB-UniRule"/>
</dbReference>
<dbReference type="GO" id="GO:0006241">
    <property type="term" value="P:CTP biosynthetic process"/>
    <property type="evidence" value="ECO:0007669"/>
    <property type="project" value="UniProtKB-UniRule"/>
</dbReference>
<feature type="binding site" evidence="13 14">
    <location>
        <position position="11"/>
    </location>
    <ligand>
        <name>ATP</name>
        <dbReference type="ChEBI" id="CHEBI:30616"/>
    </ligand>
</feature>
<dbReference type="EC" id="2.7.4.6" evidence="3 13"/>
<dbReference type="PROSITE" id="PS51374">
    <property type="entry name" value="NDPK_LIKE"/>
    <property type="match status" value="1"/>
</dbReference>
<evidence type="ECO:0000256" key="15">
    <source>
        <dbReference type="RuleBase" id="RU004011"/>
    </source>
</evidence>
<evidence type="ECO:0000313" key="18">
    <source>
        <dbReference type="EMBL" id="HGQ73892.1"/>
    </source>
</evidence>
<organism evidence="18">
    <name type="scientific">Staphylothermus marinus</name>
    <dbReference type="NCBI Taxonomy" id="2280"/>
    <lineage>
        <taxon>Archaea</taxon>
        <taxon>Thermoproteota</taxon>
        <taxon>Thermoprotei</taxon>
        <taxon>Desulfurococcales</taxon>
        <taxon>Desulfurococcaceae</taxon>
        <taxon>Staphylothermus</taxon>
    </lineage>
</organism>
<dbReference type="InterPro" id="IPR034907">
    <property type="entry name" value="NDK-like_dom"/>
</dbReference>
<dbReference type="SUPFAM" id="SSF54919">
    <property type="entry name" value="Nucleoside diphosphate kinase, NDK"/>
    <property type="match status" value="1"/>
</dbReference>
<feature type="binding site" evidence="13 14">
    <location>
        <position position="59"/>
    </location>
    <ligand>
        <name>ATP</name>
        <dbReference type="ChEBI" id="CHEBI:30616"/>
    </ligand>
</feature>
<evidence type="ECO:0000256" key="1">
    <source>
        <dbReference type="ARBA" id="ARBA00001946"/>
    </source>
</evidence>
<dbReference type="GO" id="GO:0005524">
    <property type="term" value="F:ATP binding"/>
    <property type="evidence" value="ECO:0007669"/>
    <property type="project" value="UniProtKB-UniRule"/>
</dbReference>
<dbReference type="EMBL" id="DTBE01000103">
    <property type="protein sequence ID" value="HGQ59869.1"/>
    <property type="molecule type" value="Genomic_DNA"/>
</dbReference>
<dbReference type="FunFam" id="3.30.70.141:FF:000003">
    <property type="entry name" value="Nucleoside diphosphate kinase"/>
    <property type="match status" value="1"/>
</dbReference>
<gene>
    <name evidence="13" type="primary">ndk</name>
    <name evidence="17" type="ORF">ENU09_04065</name>
    <name evidence="18" type="ORF">ENU20_02300</name>
</gene>
<comment type="catalytic activity">
    <reaction evidence="13">
        <text>a ribonucleoside 5'-diphosphate + ATP = a ribonucleoside 5'-triphosphate + ADP</text>
        <dbReference type="Rhea" id="RHEA:18113"/>
        <dbReference type="ChEBI" id="CHEBI:30616"/>
        <dbReference type="ChEBI" id="CHEBI:57930"/>
        <dbReference type="ChEBI" id="CHEBI:61557"/>
        <dbReference type="ChEBI" id="CHEBI:456216"/>
        <dbReference type="EC" id="2.7.4.6"/>
    </reaction>
</comment>
<feature type="active site" description="Pros-phosphohistidine intermediate" evidence="13 14">
    <location>
        <position position="117"/>
    </location>
</feature>
<evidence type="ECO:0000256" key="4">
    <source>
        <dbReference type="ARBA" id="ARBA00017632"/>
    </source>
</evidence>
<evidence type="ECO:0000256" key="12">
    <source>
        <dbReference type="ARBA" id="ARBA00023080"/>
    </source>
</evidence>
<comment type="subcellular location">
    <subcellularLocation>
        <location evidence="13">Cytoplasm</location>
    </subcellularLocation>
</comment>
<dbReference type="GO" id="GO:0005737">
    <property type="term" value="C:cytoplasm"/>
    <property type="evidence" value="ECO:0007669"/>
    <property type="project" value="UniProtKB-SubCell"/>
</dbReference>
<evidence type="ECO:0000256" key="8">
    <source>
        <dbReference type="ARBA" id="ARBA00022741"/>
    </source>
</evidence>
<proteinExistence type="inferred from homology"/>
<keyword evidence="13" id="KW-0963">Cytoplasm</keyword>
<evidence type="ECO:0000259" key="16">
    <source>
        <dbReference type="SMART" id="SM00562"/>
    </source>
</evidence>
<dbReference type="Pfam" id="PF00334">
    <property type="entry name" value="NDK"/>
    <property type="match status" value="1"/>
</dbReference>
<dbReference type="InterPro" id="IPR036850">
    <property type="entry name" value="NDK-like_dom_sf"/>
</dbReference>
<evidence type="ECO:0000256" key="10">
    <source>
        <dbReference type="ARBA" id="ARBA00022840"/>
    </source>
</evidence>
<accession>A0A7C4NRJ0</accession>
<dbReference type="Gene3D" id="3.30.70.141">
    <property type="entry name" value="Nucleoside diphosphate kinase-like domain"/>
    <property type="match status" value="1"/>
</dbReference>
<keyword evidence="11 13" id="KW-0460">Magnesium</keyword>
<sequence length="140" mass="15582">MSIERTLVIIKPDGVRRGLIGEVISRFEKKGLRIIAMKMLRISREIAEKLYEEHRGKDFYEPLINFMISGPSVALVVEGYSAIEAVRNIIGPTNGVKAPPGTIRGDYALSVRENVVHASDSSSKADYEIKLFFSDEEIVG</sequence>
<dbReference type="InterPro" id="IPR001564">
    <property type="entry name" value="Nucleoside_diP_kinase"/>
</dbReference>
<feature type="binding site" evidence="13 14">
    <location>
        <position position="93"/>
    </location>
    <ligand>
        <name>ATP</name>
        <dbReference type="ChEBI" id="CHEBI:30616"/>
    </ligand>
</feature>
<feature type="binding site" evidence="13 14">
    <location>
        <position position="104"/>
    </location>
    <ligand>
        <name>ATP</name>
        <dbReference type="ChEBI" id="CHEBI:30616"/>
    </ligand>
</feature>
<keyword evidence="10 13" id="KW-0067">ATP-binding</keyword>
<comment type="function">
    <text evidence="13">Major role in the synthesis of nucleoside triphosphates other than ATP. The ATP gamma phosphate is transferred to the NDP beta phosphate via a ping-pong mechanism, using a phosphorylated active-site intermediate.</text>
</comment>
<dbReference type="PANTHER" id="PTHR11349">
    <property type="entry name" value="NUCLEOSIDE DIPHOSPHATE KINASE"/>
    <property type="match status" value="1"/>
</dbReference>
<comment type="catalytic activity">
    <reaction evidence="13">
        <text>a 2'-deoxyribonucleoside 5'-diphosphate + ATP = a 2'-deoxyribonucleoside 5'-triphosphate + ADP</text>
        <dbReference type="Rhea" id="RHEA:44640"/>
        <dbReference type="ChEBI" id="CHEBI:30616"/>
        <dbReference type="ChEBI" id="CHEBI:61560"/>
        <dbReference type="ChEBI" id="CHEBI:73316"/>
        <dbReference type="ChEBI" id="CHEBI:456216"/>
        <dbReference type="EC" id="2.7.4.6"/>
    </reaction>
</comment>
<evidence type="ECO:0000313" key="17">
    <source>
        <dbReference type="EMBL" id="HGQ59869.1"/>
    </source>
</evidence>
<feature type="domain" description="Nucleoside diphosphate kinase-like" evidence="16">
    <location>
        <begin position="3"/>
        <end position="140"/>
    </location>
</feature>
<name>A0A7C4NRJ0_STAMA</name>
<keyword evidence="5 13" id="KW-0597">Phosphoprotein</keyword>
<dbReference type="SMART" id="SM00562">
    <property type="entry name" value="NDK"/>
    <property type="match status" value="1"/>
</dbReference>
<reference evidence="18" key="1">
    <citation type="journal article" date="2020" name="mSystems">
        <title>Genome- and Community-Level Interaction Insights into Carbon Utilization and Element Cycling Functions of Hydrothermarchaeota in Hydrothermal Sediment.</title>
        <authorList>
            <person name="Zhou Z."/>
            <person name="Liu Y."/>
            <person name="Xu W."/>
            <person name="Pan J."/>
            <person name="Luo Z.H."/>
            <person name="Li M."/>
        </authorList>
    </citation>
    <scope>NUCLEOTIDE SEQUENCE [LARGE SCALE GENOMIC DNA]</scope>
    <source>
        <strain evidence="17">SpSt-638</strain>
        <strain evidence="18">SpSt-648</strain>
    </source>
</reference>
<dbReference type="AlphaFoldDB" id="A0A7C4NRJ0"/>
<evidence type="ECO:0000256" key="5">
    <source>
        <dbReference type="ARBA" id="ARBA00022553"/>
    </source>
</evidence>
<keyword evidence="12 13" id="KW-0546">Nucleotide metabolism</keyword>
<keyword evidence="6 13" id="KW-0808">Transferase</keyword>
<comment type="similarity">
    <text evidence="2 13 14 15">Belongs to the NDK family.</text>
</comment>
<evidence type="ECO:0000256" key="6">
    <source>
        <dbReference type="ARBA" id="ARBA00022679"/>
    </source>
</evidence>
<dbReference type="GO" id="GO:0046872">
    <property type="term" value="F:metal ion binding"/>
    <property type="evidence" value="ECO:0007669"/>
    <property type="project" value="UniProtKB-KW"/>
</dbReference>
<evidence type="ECO:0000256" key="13">
    <source>
        <dbReference type="HAMAP-Rule" id="MF_00451"/>
    </source>
</evidence>
<evidence type="ECO:0000256" key="7">
    <source>
        <dbReference type="ARBA" id="ARBA00022723"/>
    </source>
</evidence>
<dbReference type="NCBIfam" id="NF001908">
    <property type="entry name" value="PRK00668.1"/>
    <property type="match status" value="1"/>
</dbReference>
<keyword evidence="7 13" id="KW-0479">Metal-binding</keyword>